<dbReference type="Pfam" id="PF20717">
    <property type="entry name" value="DUF6829"/>
    <property type="match status" value="1"/>
</dbReference>
<dbReference type="OMA" id="KPAILPY"/>
<dbReference type="Proteomes" id="UP000188318">
    <property type="component" value="Unassembled WGS sequence"/>
</dbReference>
<dbReference type="VEuPathDB" id="FungiDB:ASPCADRAFT_209910"/>
<evidence type="ECO:0000313" key="2">
    <source>
        <dbReference type="Proteomes" id="UP000188318"/>
    </source>
</evidence>
<dbReference type="OrthoDB" id="5295627at2759"/>
<name>A0A1R3RDV7_ASPC5</name>
<dbReference type="STRING" id="602072.A0A1R3RDV7"/>
<dbReference type="InterPro" id="IPR049232">
    <property type="entry name" value="DUF6829"/>
</dbReference>
<reference evidence="2" key="1">
    <citation type="journal article" date="2017" name="Genome Biol.">
        <title>Comparative genomics reveals high biological diversity and specific adaptations in the industrially and medically important fungal genus Aspergillus.</title>
        <authorList>
            <person name="de Vries R.P."/>
            <person name="Riley R."/>
            <person name="Wiebenga A."/>
            <person name="Aguilar-Osorio G."/>
            <person name="Amillis S."/>
            <person name="Uchima C.A."/>
            <person name="Anderluh G."/>
            <person name="Asadollahi M."/>
            <person name="Askin M."/>
            <person name="Barry K."/>
            <person name="Battaglia E."/>
            <person name="Bayram O."/>
            <person name="Benocci T."/>
            <person name="Braus-Stromeyer S.A."/>
            <person name="Caldana C."/>
            <person name="Canovas D."/>
            <person name="Cerqueira G.C."/>
            <person name="Chen F."/>
            <person name="Chen W."/>
            <person name="Choi C."/>
            <person name="Clum A."/>
            <person name="Dos Santos R.A."/>
            <person name="Damasio A.R."/>
            <person name="Diallinas G."/>
            <person name="Emri T."/>
            <person name="Fekete E."/>
            <person name="Flipphi M."/>
            <person name="Freyberg S."/>
            <person name="Gallo A."/>
            <person name="Gournas C."/>
            <person name="Habgood R."/>
            <person name="Hainaut M."/>
            <person name="Harispe M.L."/>
            <person name="Henrissat B."/>
            <person name="Hilden K.S."/>
            <person name="Hope R."/>
            <person name="Hossain A."/>
            <person name="Karabika E."/>
            <person name="Karaffa L."/>
            <person name="Karanyi Z."/>
            <person name="Krasevec N."/>
            <person name="Kuo A."/>
            <person name="Kusch H."/>
            <person name="LaButti K."/>
            <person name="Lagendijk E.L."/>
            <person name="Lapidus A."/>
            <person name="Levasseur A."/>
            <person name="Lindquist E."/>
            <person name="Lipzen A."/>
            <person name="Logrieco A.F."/>
            <person name="MacCabe A."/>
            <person name="Maekelae M.R."/>
            <person name="Malavazi I."/>
            <person name="Melin P."/>
            <person name="Meyer V."/>
            <person name="Mielnichuk N."/>
            <person name="Miskei M."/>
            <person name="Molnar A.P."/>
            <person name="Mule G."/>
            <person name="Ngan C.Y."/>
            <person name="Orejas M."/>
            <person name="Orosz E."/>
            <person name="Ouedraogo J.P."/>
            <person name="Overkamp K.M."/>
            <person name="Park H.-S."/>
            <person name="Perrone G."/>
            <person name="Piumi F."/>
            <person name="Punt P.J."/>
            <person name="Ram A.F."/>
            <person name="Ramon A."/>
            <person name="Rauscher S."/>
            <person name="Record E."/>
            <person name="Riano-Pachon D.M."/>
            <person name="Robert V."/>
            <person name="Roehrig J."/>
            <person name="Ruller R."/>
            <person name="Salamov A."/>
            <person name="Salih N.S."/>
            <person name="Samson R.A."/>
            <person name="Sandor E."/>
            <person name="Sanguinetti M."/>
            <person name="Schuetze T."/>
            <person name="Sepcic K."/>
            <person name="Shelest E."/>
            <person name="Sherlock G."/>
            <person name="Sophianopoulou V."/>
            <person name="Squina F.M."/>
            <person name="Sun H."/>
            <person name="Susca A."/>
            <person name="Todd R.B."/>
            <person name="Tsang A."/>
            <person name="Unkles S.E."/>
            <person name="van de Wiele N."/>
            <person name="van Rossen-Uffink D."/>
            <person name="Oliveira J.V."/>
            <person name="Vesth T.C."/>
            <person name="Visser J."/>
            <person name="Yu J.-H."/>
            <person name="Zhou M."/>
            <person name="Andersen M.R."/>
            <person name="Archer D.B."/>
            <person name="Baker S.E."/>
            <person name="Benoit I."/>
            <person name="Brakhage A.A."/>
            <person name="Braus G.H."/>
            <person name="Fischer R."/>
            <person name="Frisvad J.C."/>
            <person name="Goldman G.H."/>
            <person name="Houbraken J."/>
            <person name="Oakley B."/>
            <person name="Pocsi I."/>
            <person name="Scazzocchio C."/>
            <person name="Seiboth B."/>
            <person name="vanKuyk P.A."/>
            <person name="Wortman J."/>
            <person name="Dyer P.S."/>
            <person name="Grigoriev I.V."/>
        </authorList>
    </citation>
    <scope>NUCLEOTIDE SEQUENCE [LARGE SCALE GENOMIC DNA]</scope>
    <source>
        <strain evidence="2">ITEM 5010</strain>
    </source>
</reference>
<evidence type="ECO:0000313" key="1">
    <source>
        <dbReference type="EMBL" id="OOF92661.1"/>
    </source>
</evidence>
<dbReference type="EMBL" id="KV907506">
    <property type="protein sequence ID" value="OOF92661.1"/>
    <property type="molecule type" value="Genomic_DNA"/>
</dbReference>
<proteinExistence type="predicted"/>
<protein>
    <submittedName>
        <fullName evidence="1">Uncharacterized protein</fullName>
    </submittedName>
</protein>
<gene>
    <name evidence="1" type="ORF">ASPCADRAFT_209910</name>
</gene>
<dbReference type="AlphaFoldDB" id="A0A1R3RDV7"/>
<sequence length="500" mass="56386">MAMPPSPPLEARPPRSSRILRVMYHIPLVARILSWLQNLTNPCMDPSLEAIVRQDRFKFLRSEQVVQLLYSQFELEIIRLKDVEPNIEGDGTTALGNLIRVGVPGKSDRKRLTPSQYLFDQDFSEVNRTITNVLALKWLLADDYDSFTLHQPKPVKLSRDTFQEFSRLARGILKTPEYILALIVSLVLGDVGKDPNLVREVKEKEGKEGGEEINHDTVLERAIELKLIGSSSLELLSTTFQDHVKRGVRLGAKLNIPQLTQGENVPGSLQGLRDLEGHAEAFQLKYLEIMFDVAGAGGHIDARGAIRMIEPVCRSFLLAFDILQRVIENQITLQEAYNEVLKNRGVILTKQGFRELSTDNPTDRAFLRLCAMGRVADEDMAERFNDAFFGLPRSTREELVDELNSSGLDGQPAVILYYMPALFAELLRVTRSKPRPEQVEALKSLMAFMAHAYRDSKPHAGQKVPIIECDVSPARRFMQTPDFQDDPHSLEKYVLPGLAS</sequence>
<organism evidence="1 2">
    <name type="scientific">Aspergillus carbonarius (strain ITEM 5010)</name>
    <dbReference type="NCBI Taxonomy" id="602072"/>
    <lineage>
        <taxon>Eukaryota</taxon>
        <taxon>Fungi</taxon>
        <taxon>Dikarya</taxon>
        <taxon>Ascomycota</taxon>
        <taxon>Pezizomycotina</taxon>
        <taxon>Eurotiomycetes</taxon>
        <taxon>Eurotiomycetidae</taxon>
        <taxon>Eurotiales</taxon>
        <taxon>Aspergillaceae</taxon>
        <taxon>Aspergillus</taxon>
        <taxon>Aspergillus subgen. Circumdati</taxon>
    </lineage>
</organism>
<accession>A0A1R3RDV7</accession>
<keyword evidence="2" id="KW-1185">Reference proteome</keyword>